<dbReference type="Pfam" id="PF07484">
    <property type="entry name" value="Collar"/>
    <property type="match status" value="1"/>
</dbReference>
<keyword evidence="3" id="KW-1185">Reference proteome</keyword>
<protein>
    <submittedName>
        <fullName evidence="2">Microcystin-dependent protein</fullName>
    </submittedName>
</protein>
<reference evidence="2 3" key="1">
    <citation type="submission" date="2020-08" db="EMBL/GenBank/DDBJ databases">
        <title>Genomic Encyclopedia of Type Strains, Phase IV (KMG-IV): sequencing the most valuable type-strain genomes for metagenomic binning, comparative biology and taxonomic classification.</title>
        <authorList>
            <person name="Goeker M."/>
        </authorList>
    </citation>
    <scope>NUCLEOTIDE SEQUENCE [LARGE SCALE GENOMIC DNA]</scope>
    <source>
        <strain evidence="2 3">DSM 16268</strain>
    </source>
</reference>
<accession>A0A7W9L1N1</accession>
<evidence type="ECO:0000313" key="3">
    <source>
        <dbReference type="Proteomes" id="UP000523821"/>
    </source>
</evidence>
<sequence length="219" mass="23117">MAAQPDDRYDQLSILDGVIGQVALLAMNAIPRYWTACDGKILQIDHNQTLFSLIGNAFGGDGLKTFAVPDLRTAVPIHRPAQRGAGVKSADPQMPAIKLTTAHLPAHTHKATFTMVEGKASGSVTLTVVKKAGTGTPTDGGFLGLGGSAAAAAPIYVKPEDAKDVKDVKRVTLNSVAVKPTGEVNIPFKGEAPLVIPYLKMIWCICIVGIYPKFSEKSP</sequence>
<feature type="domain" description="Phage tail collar" evidence="1">
    <location>
        <begin position="20"/>
        <end position="76"/>
    </location>
</feature>
<dbReference type="SUPFAM" id="SSF88874">
    <property type="entry name" value="Receptor-binding domain of short tail fibre protein gp12"/>
    <property type="match status" value="1"/>
</dbReference>
<evidence type="ECO:0000313" key="2">
    <source>
        <dbReference type="EMBL" id="MBB5752871.1"/>
    </source>
</evidence>
<name>A0A7W9L1N1_9HYPH</name>
<evidence type="ECO:0000259" key="1">
    <source>
        <dbReference type="Pfam" id="PF07484"/>
    </source>
</evidence>
<dbReference type="InterPro" id="IPR037053">
    <property type="entry name" value="Phage_tail_collar_dom_sf"/>
</dbReference>
<gene>
    <name evidence="2" type="ORF">GGQ63_001925</name>
</gene>
<dbReference type="AlphaFoldDB" id="A0A7W9L1N1"/>
<dbReference type="RefSeq" id="WP_183855066.1">
    <property type="nucleotide sequence ID" value="NZ_JACHOO010000003.1"/>
</dbReference>
<organism evidence="2 3">
    <name type="scientific">Prosthecomicrobium pneumaticum</name>
    <dbReference type="NCBI Taxonomy" id="81895"/>
    <lineage>
        <taxon>Bacteria</taxon>
        <taxon>Pseudomonadati</taxon>
        <taxon>Pseudomonadota</taxon>
        <taxon>Alphaproteobacteria</taxon>
        <taxon>Hyphomicrobiales</taxon>
        <taxon>Kaistiaceae</taxon>
        <taxon>Prosthecomicrobium</taxon>
    </lineage>
</organism>
<comment type="caution">
    <text evidence="2">The sequence shown here is derived from an EMBL/GenBank/DDBJ whole genome shotgun (WGS) entry which is preliminary data.</text>
</comment>
<dbReference type="InterPro" id="IPR011083">
    <property type="entry name" value="Phage_tail_collar_dom"/>
</dbReference>
<proteinExistence type="predicted"/>
<dbReference type="Gene3D" id="3.90.1340.10">
    <property type="entry name" value="Phage tail collar domain"/>
    <property type="match status" value="1"/>
</dbReference>
<dbReference type="EMBL" id="JACHOO010000003">
    <property type="protein sequence ID" value="MBB5752871.1"/>
    <property type="molecule type" value="Genomic_DNA"/>
</dbReference>
<dbReference type="Proteomes" id="UP000523821">
    <property type="component" value="Unassembled WGS sequence"/>
</dbReference>